<dbReference type="InParanoid" id="A0A6P8QRA3"/>
<dbReference type="Proteomes" id="UP000515159">
    <property type="component" value="Chromosome 5"/>
</dbReference>
<dbReference type="AlphaFoldDB" id="A0A6P8QRA3"/>
<keyword evidence="2" id="KW-0645">Protease</keyword>
<dbReference type="GO" id="GO:0032979">
    <property type="term" value="P:protein insertion into mitochondrial inner membrane from matrix"/>
    <property type="evidence" value="ECO:0007669"/>
    <property type="project" value="TreeGrafter"/>
</dbReference>
<dbReference type="RefSeq" id="XP_033800867.1">
    <property type="nucleotide sequence ID" value="XM_033944976.1"/>
</dbReference>
<dbReference type="GO" id="GO:0006508">
    <property type="term" value="P:proteolysis"/>
    <property type="evidence" value="ECO:0007669"/>
    <property type="project" value="UniProtKB-KW"/>
</dbReference>
<keyword evidence="2" id="KW-0378">Hydrolase</keyword>
<protein>
    <submittedName>
        <fullName evidence="2">M-AAA protease-interacting protein 1, mitochondrial</fullName>
    </submittedName>
</protein>
<reference evidence="2" key="1">
    <citation type="submission" date="2025-08" db="UniProtKB">
        <authorList>
            <consortium name="RefSeq"/>
        </authorList>
    </citation>
    <scope>IDENTIFICATION</scope>
</reference>
<gene>
    <name evidence="2" type="primary">MAIP1</name>
</gene>
<dbReference type="PANTHER" id="PTHR13333">
    <property type="entry name" value="M-AAA PROTEASE-INTERACTING PROTEIN 1, MITOCHONDRIAL"/>
    <property type="match status" value="1"/>
</dbReference>
<dbReference type="CTD" id="79568"/>
<organism evidence="1 2">
    <name type="scientific">Geotrypetes seraphini</name>
    <name type="common">Gaboon caecilian</name>
    <name type="synonym">Caecilia seraphini</name>
    <dbReference type="NCBI Taxonomy" id="260995"/>
    <lineage>
        <taxon>Eukaryota</taxon>
        <taxon>Metazoa</taxon>
        <taxon>Chordata</taxon>
        <taxon>Craniata</taxon>
        <taxon>Vertebrata</taxon>
        <taxon>Euteleostomi</taxon>
        <taxon>Amphibia</taxon>
        <taxon>Gymnophiona</taxon>
        <taxon>Geotrypetes</taxon>
    </lineage>
</organism>
<dbReference type="PANTHER" id="PTHR13333:SF5">
    <property type="entry name" value="M-AAA PROTEASE-INTERACTING PROTEIN 1, MITOCHONDRIAL"/>
    <property type="match status" value="1"/>
</dbReference>
<dbReference type="GeneID" id="117360726"/>
<sequence>MELLFGSSFVYLARDSHQRAFALVSKLLSECKFDALEELVAHEVLQKLKEKCVLLPDNHKSALAAAADEIMYTTTGDVGIFYDKSGRKYVSILMRFWYLTSADLPDETPDGTKVFQIVIGDENVKETKRLLTADYEFHREFTQGVQPHWIITRIEHSKILE</sequence>
<name>A0A6P8QRA3_GEOSA</name>
<dbReference type="GO" id="GO:0008233">
    <property type="term" value="F:peptidase activity"/>
    <property type="evidence" value="ECO:0007669"/>
    <property type="project" value="UniProtKB-KW"/>
</dbReference>
<dbReference type="GO" id="GO:0005743">
    <property type="term" value="C:mitochondrial inner membrane"/>
    <property type="evidence" value="ECO:0007669"/>
    <property type="project" value="TreeGrafter"/>
</dbReference>
<keyword evidence="1" id="KW-1185">Reference proteome</keyword>
<dbReference type="GO" id="GO:0043022">
    <property type="term" value="F:ribosome binding"/>
    <property type="evidence" value="ECO:0007669"/>
    <property type="project" value="TreeGrafter"/>
</dbReference>
<evidence type="ECO:0000313" key="2">
    <source>
        <dbReference type="RefSeq" id="XP_033800867.1"/>
    </source>
</evidence>
<evidence type="ECO:0000313" key="1">
    <source>
        <dbReference type="Proteomes" id="UP000515159"/>
    </source>
</evidence>
<dbReference type="KEGG" id="gsh:117360726"/>
<accession>A0A6P8QRA3</accession>
<dbReference type="OrthoDB" id="7249367at2759"/>
<proteinExistence type="predicted"/>